<keyword evidence="3" id="KW-0812">Transmembrane</keyword>
<feature type="region of interest" description="Disordered" evidence="2">
    <location>
        <begin position="38"/>
        <end position="61"/>
    </location>
</feature>
<evidence type="ECO:0000256" key="2">
    <source>
        <dbReference type="SAM" id="MobiDB-lite"/>
    </source>
</evidence>
<dbReference type="InterPro" id="IPR050811">
    <property type="entry name" value="Phosphate_ABC_transporter"/>
</dbReference>
<dbReference type="RefSeq" id="WP_163702499.1">
    <property type="nucleotide sequence ID" value="NZ_QXHD01000004.1"/>
</dbReference>
<evidence type="ECO:0000259" key="4">
    <source>
        <dbReference type="Pfam" id="PF12849"/>
    </source>
</evidence>
<organism evidence="5 6">
    <name type="scientific">Adonisia turfae CCMR0081</name>
    <dbReference type="NCBI Taxonomy" id="2292702"/>
    <lineage>
        <taxon>Bacteria</taxon>
        <taxon>Bacillati</taxon>
        <taxon>Cyanobacteriota</taxon>
        <taxon>Adonisia</taxon>
        <taxon>Adonisia turfae</taxon>
    </lineage>
</organism>
<sequence length="353" mass="37216">MQQQQDRTLIVITLAGLGLIAGIFGLAAWMVGGRSGSSPVVRSSDNGSDVSAVSTADSGQLGGAENVPQGLYSYGGSTTWIPVHASVNAAITNAFPDFQLRYTLPSTDAPGSGTGIKMLLDGQLSFSESSRPLKEEEYQAAQQRGFSLEQIPAAIDGIALAVHPDLNLEKGLTIGQIQSIYTGAVANWSEVGGPDLPIKAYSRSPEAAGTAKYFLESVINADAYGENVVFVGDTTAGLRQVLGNRGGIYYASAPEIVNQCSIYAIPVASQEQPDNFIPPFAAPWRTGKACLDSANTVNQEGFRNGNYPLTRRLFVIVKADGGTDETAGRAYVNMLLSSEGQTLIEQAGFVPVR</sequence>
<feature type="transmembrane region" description="Helical" evidence="3">
    <location>
        <begin position="9"/>
        <end position="32"/>
    </location>
</feature>
<keyword evidence="6" id="KW-1185">Reference proteome</keyword>
<keyword evidence="1" id="KW-0732">Signal</keyword>
<evidence type="ECO:0000313" key="6">
    <source>
        <dbReference type="Proteomes" id="UP000481033"/>
    </source>
</evidence>
<dbReference type="CDD" id="cd13566">
    <property type="entry name" value="PBP2_phosphate"/>
    <property type="match status" value="1"/>
</dbReference>
<dbReference type="AlphaFoldDB" id="A0A6M0RUH8"/>
<reference evidence="5 6" key="1">
    <citation type="journal article" date="2020" name="Microb. Ecol.">
        <title>Ecogenomics of the Marine Benthic Filamentous Cyanobacterium Adonisia.</title>
        <authorList>
            <person name="Walter J.M."/>
            <person name="Coutinho F.H."/>
            <person name="Leomil L."/>
            <person name="Hargreaves P.I."/>
            <person name="Campeao M.E."/>
            <person name="Vieira V.V."/>
            <person name="Silva B.S."/>
            <person name="Fistarol G.O."/>
            <person name="Salomon P.S."/>
            <person name="Sawabe T."/>
            <person name="Mino S."/>
            <person name="Hosokawa M."/>
            <person name="Miyashita H."/>
            <person name="Maruyama F."/>
            <person name="van Verk M.C."/>
            <person name="Dutilh B.E."/>
            <person name="Thompson C.C."/>
            <person name="Thompson F.L."/>
        </authorList>
    </citation>
    <scope>NUCLEOTIDE SEQUENCE [LARGE SCALE GENOMIC DNA]</scope>
    <source>
        <strain evidence="5 6">CCMR0081</strain>
    </source>
</reference>
<keyword evidence="3" id="KW-0472">Membrane</keyword>
<dbReference type="SUPFAM" id="SSF53850">
    <property type="entry name" value="Periplasmic binding protein-like II"/>
    <property type="match status" value="1"/>
</dbReference>
<dbReference type="Pfam" id="PF12849">
    <property type="entry name" value="PBP_like_2"/>
    <property type="match status" value="1"/>
</dbReference>
<protein>
    <submittedName>
        <fullName evidence="5">PstS family phosphate ABC transporter substrate-binding protein</fullName>
    </submittedName>
</protein>
<evidence type="ECO:0000313" key="5">
    <source>
        <dbReference type="EMBL" id="NEZ59540.1"/>
    </source>
</evidence>
<dbReference type="InterPro" id="IPR024370">
    <property type="entry name" value="PBP_domain"/>
</dbReference>
<dbReference type="PANTHER" id="PTHR30570">
    <property type="entry name" value="PERIPLASMIC PHOSPHATE BINDING COMPONENT OF PHOSPHATE ABC TRANSPORTER"/>
    <property type="match status" value="1"/>
</dbReference>
<accession>A0A6M0RUH8</accession>
<dbReference type="EMBL" id="QXHD01000004">
    <property type="protein sequence ID" value="NEZ59540.1"/>
    <property type="molecule type" value="Genomic_DNA"/>
</dbReference>
<gene>
    <name evidence="5" type="ORF">DXZ20_28635</name>
</gene>
<evidence type="ECO:0000256" key="3">
    <source>
        <dbReference type="SAM" id="Phobius"/>
    </source>
</evidence>
<dbReference type="Gene3D" id="3.40.190.10">
    <property type="entry name" value="Periplasmic binding protein-like II"/>
    <property type="match status" value="2"/>
</dbReference>
<dbReference type="PANTHER" id="PTHR30570:SF1">
    <property type="entry name" value="PHOSPHATE-BINDING PROTEIN PSTS"/>
    <property type="match status" value="1"/>
</dbReference>
<comment type="caution">
    <text evidence="5">The sequence shown here is derived from an EMBL/GenBank/DDBJ whole genome shotgun (WGS) entry which is preliminary data.</text>
</comment>
<name>A0A6M0RUH8_9CYAN</name>
<keyword evidence="3" id="KW-1133">Transmembrane helix</keyword>
<proteinExistence type="predicted"/>
<dbReference type="Proteomes" id="UP000481033">
    <property type="component" value="Unassembled WGS sequence"/>
</dbReference>
<feature type="domain" description="PBP" evidence="4">
    <location>
        <begin position="74"/>
        <end position="339"/>
    </location>
</feature>
<evidence type="ECO:0000256" key="1">
    <source>
        <dbReference type="ARBA" id="ARBA00022729"/>
    </source>
</evidence>
<feature type="compositionally biased region" description="Polar residues" evidence="2">
    <location>
        <begin position="45"/>
        <end position="58"/>
    </location>
</feature>